<sequence length="436" mass="46773">MAGDGRAKRLKTSLDGVGVATAAEPLRGGTAQTPSGRPATNGNRDQGAPPIELLPVAATPTVDLSRVGKDIVTHITSFLGESGELLNLALTCKSFGWRDPTSARNLSLVEEVACKAVCSRATDAEMSCLPRHVSGTTSWLSILNRFEHLLTFDVLLGRYIEHRNGDKTTVQGTTNLLGTAVSSHYVMRSGTHYAEFEITGQPSIGIVRPMPNLDRGAFGNSCFFVGHLDWLDSSPSIFLAERSDEWSACNVHACQYNCEDGDMEWTDWNGDHDSCDDWEGMEECGTGDTVGMLLDLGEGTLTVYKNRSRLRVMKDGLAGSYCCNVLYLLYLMGACKGSSCHEVTSSSSLSKGLYPHPPSPADQSPSAPPRGPRASSPHRPSSLRLPPPGHAISLPRGGAHQHGKREQAEEGLGGDGGKPPRHEPRRQGRQDPLAGG</sequence>
<feature type="non-terminal residue" evidence="2">
    <location>
        <position position="436"/>
    </location>
</feature>
<feature type="compositionally biased region" description="Low complexity" evidence="1">
    <location>
        <begin position="372"/>
        <end position="384"/>
    </location>
</feature>
<dbReference type="OrthoDB" id="5951542at2759"/>
<evidence type="ECO:0000256" key="1">
    <source>
        <dbReference type="SAM" id="MobiDB-lite"/>
    </source>
</evidence>
<feature type="compositionally biased region" description="Pro residues" evidence="1">
    <location>
        <begin position="355"/>
        <end position="371"/>
    </location>
</feature>
<feature type="region of interest" description="Disordered" evidence="1">
    <location>
        <begin position="346"/>
        <end position="436"/>
    </location>
</feature>
<feature type="compositionally biased region" description="Basic and acidic residues" evidence="1">
    <location>
        <begin position="418"/>
        <end position="429"/>
    </location>
</feature>
<gene>
    <name evidence="2" type="ORF">THAOC_31865</name>
</gene>
<accession>K0R8E7</accession>
<evidence type="ECO:0000313" key="2">
    <source>
        <dbReference type="EMBL" id="EJK49280.1"/>
    </source>
</evidence>
<dbReference type="Gene3D" id="2.60.120.920">
    <property type="match status" value="1"/>
</dbReference>
<feature type="region of interest" description="Disordered" evidence="1">
    <location>
        <begin position="18"/>
        <end position="49"/>
    </location>
</feature>
<evidence type="ECO:0000313" key="3">
    <source>
        <dbReference type="Proteomes" id="UP000266841"/>
    </source>
</evidence>
<protein>
    <recommendedName>
        <fullName evidence="4">B30.2/SPRY domain-containing protein</fullName>
    </recommendedName>
</protein>
<dbReference type="EMBL" id="AGNL01044967">
    <property type="protein sequence ID" value="EJK49280.1"/>
    <property type="molecule type" value="Genomic_DNA"/>
</dbReference>
<name>K0R8E7_THAOC</name>
<reference evidence="2 3" key="1">
    <citation type="journal article" date="2012" name="Genome Biol.">
        <title>Genome and low-iron response of an oceanic diatom adapted to chronic iron limitation.</title>
        <authorList>
            <person name="Lommer M."/>
            <person name="Specht M."/>
            <person name="Roy A.S."/>
            <person name="Kraemer L."/>
            <person name="Andreson R."/>
            <person name="Gutowska M.A."/>
            <person name="Wolf J."/>
            <person name="Bergner S.V."/>
            <person name="Schilhabel M.B."/>
            <person name="Klostermeier U.C."/>
            <person name="Beiko R.G."/>
            <person name="Rosenstiel P."/>
            <person name="Hippler M."/>
            <person name="Laroche J."/>
        </authorList>
    </citation>
    <scope>NUCLEOTIDE SEQUENCE [LARGE SCALE GENOMIC DNA]</scope>
    <source>
        <strain evidence="2 3">CCMP1005</strain>
    </source>
</reference>
<proteinExistence type="predicted"/>
<organism evidence="2 3">
    <name type="scientific">Thalassiosira oceanica</name>
    <name type="common">Marine diatom</name>
    <dbReference type="NCBI Taxonomy" id="159749"/>
    <lineage>
        <taxon>Eukaryota</taxon>
        <taxon>Sar</taxon>
        <taxon>Stramenopiles</taxon>
        <taxon>Ochrophyta</taxon>
        <taxon>Bacillariophyta</taxon>
        <taxon>Coscinodiscophyceae</taxon>
        <taxon>Thalassiosirophycidae</taxon>
        <taxon>Thalassiosirales</taxon>
        <taxon>Thalassiosiraceae</taxon>
        <taxon>Thalassiosira</taxon>
    </lineage>
</organism>
<dbReference type="Proteomes" id="UP000266841">
    <property type="component" value="Unassembled WGS sequence"/>
</dbReference>
<keyword evidence="3" id="KW-1185">Reference proteome</keyword>
<evidence type="ECO:0008006" key="4">
    <source>
        <dbReference type="Google" id="ProtNLM"/>
    </source>
</evidence>
<feature type="compositionally biased region" description="Polar residues" evidence="1">
    <location>
        <begin position="30"/>
        <end position="44"/>
    </location>
</feature>
<dbReference type="AlphaFoldDB" id="K0R8E7"/>
<dbReference type="InterPro" id="IPR043136">
    <property type="entry name" value="B30.2/SPRY_sf"/>
</dbReference>
<comment type="caution">
    <text evidence="2">The sequence shown here is derived from an EMBL/GenBank/DDBJ whole genome shotgun (WGS) entry which is preliminary data.</text>
</comment>